<evidence type="ECO:0000259" key="2">
    <source>
        <dbReference type="Pfam" id="PF23500"/>
    </source>
</evidence>
<feature type="signal peptide" evidence="1">
    <location>
        <begin position="1"/>
        <end position="22"/>
    </location>
</feature>
<dbReference type="SUPFAM" id="SSF63829">
    <property type="entry name" value="Calcium-dependent phosphotriesterase"/>
    <property type="match status" value="1"/>
</dbReference>
<evidence type="ECO:0000313" key="3">
    <source>
        <dbReference type="EMBL" id="MBB5032181.1"/>
    </source>
</evidence>
<dbReference type="Gene3D" id="2.120.10.30">
    <property type="entry name" value="TolB, C-terminal domain"/>
    <property type="match status" value="1"/>
</dbReference>
<dbReference type="EMBL" id="JACHIG010000003">
    <property type="protein sequence ID" value="MBB5032181.1"/>
    <property type="molecule type" value="Genomic_DNA"/>
</dbReference>
<feature type="chain" id="PRO_5030651673" evidence="1">
    <location>
        <begin position="23"/>
        <end position="502"/>
    </location>
</feature>
<dbReference type="RefSeq" id="WP_184339118.1">
    <property type="nucleotide sequence ID" value="NZ_JACHIG010000003.1"/>
</dbReference>
<dbReference type="PANTHER" id="PTHR33546:SF1">
    <property type="entry name" value="LARGE, MULTIFUNCTIONAL SECRETED PROTEIN"/>
    <property type="match status" value="1"/>
</dbReference>
<gene>
    <name evidence="3" type="ORF">HNQ65_001758</name>
</gene>
<comment type="caution">
    <text evidence="3">The sequence shown here is derived from an EMBL/GenBank/DDBJ whole genome shotgun (WGS) entry which is preliminary data.</text>
</comment>
<evidence type="ECO:0000256" key="1">
    <source>
        <dbReference type="SAM" id="SignalP"/>
    </source>
</evidence>
<dbReference type="InterPro" id="IPR055557">
    <property type="entry name" value="DUF7133"/>
</dbReference>
<sequence>MKRLFILSLLCSPLLAADPVEADYYKITTFTTPKETAMEVGSIDLMPDGKLAMGTRRGEIWIVSGAGSSDPSQVSYQLYASGLHEVLGIAYNPKDKNLYATTRYEITRLKDTDHDGRADVFENVNDSWGVSGDYHEYAIGSRFDKAGDLWVTLCLTGSFSSAVPFRGWALRIKPDGTMVPTCSGIRSPGGIGFDADGEVYYCDNQGPWHGSCTLQHLVPGSFQGHPGGNLWYDLAPNMGPRPIDPIPEAFQGERSRKEDRQGGDPDRMVIERTRIKQLLPPAVYLVHGKIGNSASAIICDLSAGKFGPFSKQLFIADQSHSNLSRVYLETINGIKQGVVIPFRSGFTSGLIGGRMDEEGRVFVGGSDRGWGARGGKPFCFEKCEWTGKTPFEIHEMHAKPDGFEVTFTHPVDAATAGDVKSYRMREFTYAYREQYGGDEIDEILPKITAAKVAPDGKSVRLTVEPLTKGHIHELHLDGVRSAEKLPLLHQVGYYTLNEIPAK</sequence>
<dbReference type="Proteomes" id="UP000590740">
    <property type="component" value="Unassembled WGS sequence"/>
</dbReference>
<organism evidence="3 4">
    <name type="scientific">Prosthecobacter vanneervenii</name>
    <dbReference type="NCBI Taxonomy" id="48466"/>
    <lineage>
        <taxon>Bacteria</taxon>
        <taxon>Pseudomonadati</taxon>
        <taxon>Verrucomicrobiota</taxon>
        <taxon>Verrucomicrobiia</taxon>
        <taxon>Verrucomicrobiales</taxon>
        <taxon>Verrucomicrobiaceae</taxon>
        <taxon>Prosthecobacter</taxon>
    </lineage>
</organism>
<accession>A0A7W8DJU0</accession>
<name>A0A7W8DJU0_9BACT</name>
<dbReference type="Pfam" id="PF23500">
    <property type="entry name" value="DUF7133"/>
    <property type="match status" value="1"/>
</dbReference>
<protein>
    <submittedName>
        <fullName evidence="3">Sugar lactone lactonase YvrE</fullName>
    </submittedName>
</protein>
<dbReference type="InterPro" id="IPR011042">
    <property type="entry name" value="6-blade_b-propeller_TolB-like"/>
</dbReference>
<dbReference type="PANTHER" id="PTHR33546">
    <property type="entry name" value="LARGE, MULTIFUNCTIONAL SECRETED PROTEIN-RELATED"/>
    <property type="match status" value="1"/>
</dbReference>
<keyword evidence="4" id="KW-1185">Reference proteome</keyword>
<reference evidence="3 4" key="1">
    <citation type="submission" date="2020-08" db="EMBL/GenBank/DDBJ databases">
        <title>Genomic Encyclopedia of Type Strains, Phase IV (KMG-IV): sequencing the most valuable type-strain genomes for metagenomic binning, comparative biology and taxonomic classification.</title>
        <authorList>
            <person name="Goeker M."/>
        </authorList>
    </citation>
    <scope>NUCLEOTIDE SEQUENCE [LARGE SCALE GENOMIC DNA]</scope>
    <source>
        <strain evidence="3 4">DSM 12252</strain>
    </source>
</reference>
<evidence type="ECO:0000313" key="4">
    <source>
        <dbReference type="Proteomes" id="UP000590740"/>
    </source>
</evidence>
<dbReference type="AlphaFoldDB" id="A0A7W8DJU0"/>
<feature type="domain" description="DUF7133" evidence="2">
    <location>
        <begin position="97"/>
        <end position="209"/>
    </location>
</feature>
<keyword evidence="1" id="KW-0732">Signal</keyword>
<proteinExistence type="predicted"/>